<evidence type="ECO:0000256" key="4">
    <source>
        <dbReference type="ARBA" id="ARBA00023136"/>
    </source>
</evidence>
<dbReference type="AlphaFoldDB" id="A0AAF3F3A0"/>
<dbReference type="Pfam" id="PF10323">
    <property type="entry name" value="7TM_GPCR_Srv"/>
    <property type="match status" value="1"/>
</dbReference>
<proteinExistence type="predicted"/>
<dbReference type="Proteomes" id="UP000887575">
    <property type="component" value="Unassembled WGS sequence"/>
</dbReference>
<dbReference type="GO" id="GO:0016020">
    <property type="term" value="C:membrane"/>
    <property type="evidence" value="ECO:0007669"/>
    <property type="project" value="UniProtKB-SubCell"/>
</dbReference>
<feature type="transmembrane region" description="Helical" evidence="5">
    <location>
        <begin position="107"/>
        <end position="134"/>
    </location>
</feature>
<reference evidence="7" key="1">
    <citation type="submission" date="2024-02" db="UniProtKB">
        <authorList>
            <consortium name="WormBaseParasite"/>
        </authorList>
    </citation>
    <scope>IDENTIFICATION</scope>
</reference>
<keyword evidence="6" id="KW-1185">Reference proteome</keyword>
<evidence type="ECO:0008006" key="8">
    <source>
        <dbReference type="Google" id="ProtNLM"/>
    </source>
</evidence>
<name>A0AAF3F3A0_9BILA</name>
<protein>
    <recommendedName>
        <fullName evidence="8">G protein-coupled receptor</fullName>
    </recommendedName>
</protein>
<accession>A0AAF3F3A0</accession>
<evidence type="ECO:0000313" key="6">
    <source>
        <dbReference type="Proteomes" id="UP000887575"/>
    </source>
</evidence>
<organism evidence="6 7">
    <name type="scientific">Mesorhabditis belari</name>
    <dbReference type="NCBI Taxonomy" id="2138241"/>
    <lineage>
        <taxon>Eukaryota</taxon>
        <taxon>Metazoa</taxon>
        <taxon>Ecdysozoa</taxon>
        <taxon>Nematoda</taxon>
        <taxon>Chromadorea</taxon>
        <taxon>Rhabditida</taxon>
        <taxon>Rhabditina</taxon>
        <taxon>Rhabditomorpha</taxon>
        <taxon>Rhabditoidea</taxon>
        <taxon>Rhabditidae</taxon>
        <taxon>Mesorhabditinae</taxon>
        <taxon>Mesorhabditis</taxon>
    </lineage>
</organism>
<evidence type="ECO:0000256" key="1">
    <source>
        <dbReference type="ARBA" id="ARBA00004141"/>
    </source>
</evidence>
<comment type="subcellular location">
    <subcellularLocation>
        <location evidence="1">Membrane</location>
        <topology evidence="1">Multi-pass membrane protein</topology>
    </subcellularLocation>
</comment>
<keyword evidence="2 5" id="KW-0812">Transmembrane</keyword>
<evidence type="ECO:0000256" key="2">
    <source>
        <dbReference type="ARBA" id="ARBA00022692"/>
    </source>
</evidence>
<evidence type="ECO:0000313" key="7">
    <source>
        <dbReference type="WBParaSite" id="MBELARI_LOCUS20953"/>
    </source>
</evidence>
<dbReference type="WBParaSite" id="MBELARI_LOCUS20953">
    <property type="protein sequence ID" value="MBELARI_LOCUS20953"/>
    <property type="gene ID" value="MBELARI_LOCUS20953"/>
</dbReference>
<dbReference type="InterPro" id="IPR019426">
    <property type="entry name" value="7TM_GPCR_serpentine_rcpt_Srv"/>
</dbReference>
<keyword evidence="3 5" id="KW-1133">Transmembrane helix</keyword>
<feature type="transmembrane region" description="Helical" evidence="5">
    <location>
        <begin position="154"/>
        <end position="176"/>
    </location>
</feature>
<feature type="transmembrane region" description="Helical" evidence="5">
    <location>
        <begin position="20"/>
        <end position="42"/>
    </location>
</feature>
<dbReference type="InterPro" id="IPR051119">
    <property type="entry name" value="Nematode_SR-like"/>
</dbReference>
<evidence type="ECO:0000256" key="5">
    <source>
        <dbReference type="SAM" id="Phobius"/>
    </source>
</evidence>
<evidence type="ECO:0000256" key="3">
    <source>
        <dbReference type="ARBA" id="ARBA00022989"/>
    </source>
</evidence>
<keyword evidence="4 5" id="KW-0472">Membrane</keyword>
<feature type="transmembrane region" description="Helical" evidence="5">
    <location>
        <begin position="62"/>
        <end position="86"/>
    </location>
</feature>
<sequence length="277" mass="31691">MALYILLITKILLNRRRIKVFASAFFDLIITEFINDLIYWIFIQFGLRFPRYYILPFTSSAIGTMCYGMMLTFRGVLYLGHIPFALNRLILYISPVMYRSMWTRKTVLLCFAIQWFIALSVNIPFFLTVGGATMKVMPTTMLMAGNTAAVQMNTIQALTIIPISTVICSISFGISLKISAQVKSVSKLERRLLICSILQAIPMLLELGRSTTQFLLVSVLNNQAAYSSTAETLYYYMDITCTIQPWCLLATNSNIRRLLFSTKSQQIETVMESQFWR</sequence>
<dbReference type="PANTHER" id="PTHR31627">
    <property type="entry name" value="SERPENTINE RECEPTOR CLASS GAMMA-RELATED"/>
    <property type="match status" value="1"/>
</dbReference>